<dbReference type="EMBL" id="JANBUP010000001">
    <property type="protein sequence ID" value="KAJ2814218.1"/>
    <property type="molecule type" value="Genomic_DNA"/>
</dbReference>
<dbReference type="Proteomes" id="UP001140096">
    <property type="component" value="Unassembled WGS sequence"/>
</dbReference>
<organism evidence="1 2">
    <name type="scientific">Coemansia furcata</name>
    <dbReference type="NCBI Taxonomy" id="417177"/>
    <lineage>
        <taxon>Eukaryota</taxon>
        <taxon>Fungi</taxon>
        <taxon>Fungi incertae sedis</taxon>
        <taxon>Zoopagomycota</taxon>
        <taxon>Kickxellomycotina</taxon>
        <taxon>Kickxellomycetes</taxon>
        <taxon>Kickxellales</taxon>
        <taxon>Kickxellaceae</taxon>
        <taxon>Coemansia</taxon>
    </lineage>
</organism>
<name>A0ACC1LR95_9FUNG</name>
<keyword evidence="2" id="KW-1185">Reference proteome</keyword>
<proteinExistence type="predicted"/>
<gene>
    <name evidence="1" type="ORF">H4S07_000016</name>
</gene>
<accession>A0ACC1LR95</accession>
<protein>
    <submittedName>
        <fullName evidence="1">Uncharacterized protein</fullName>
    </submittedName>
</protein>
<sequence>MSTAQKLCLDDIRHLYTRGSFYETHVAKPKTRVEMRMIEASALIRSEPKWAEQLHDEEIRQEWTAQVKETLNLTDKEVEYVFEELEYYAQLKTDGCSGEELGGVDKVWINDAASNFKLANKFKDNVAKLASDHVAVHSSSEDNNPPAAVQVLVDPFMFSFSSKASQFYDKPITSPEASLDFMGPAVEPDSVNTGLEALDITDENKSETSTSNNTSGIADPSTIVLSLRSPDEEHLNWLPTDFIINNDGSVSIRSYINNLHPTRYATLYQTISKVFAKFVSLLEQVATDVIHPRDLRVTVDGKGALEYTEPEPQPFCPANRPKAPYSMHGLTVQASVEIVNINLTPDRPAHSEGRWQAMGGYDENIFAVGMYFCEMENIASAKLKLRDPVKRFAFRNQEEKNSFCKTHDVTESDETSCMFSQEFEGIDIKAGRFICYPNLYQVKMPSFTLADSTKPGSVKCIAFYVVDPSTRVMSTDSVCPRDPTWIKTGELVTLSELDITSREAYEEEWAKRDFLRRKHAKRNERVGYKFEVSLEVGDYMSD</sequence>
<reference evidence="1" key="1">
    <citation type="submission" date="2022-07" db="EMBL/GenBank/DDBJ databases">
        <title>Phylogenomic reconstructions and comparative analyses of Kickxellomycotina fungi.</title>
        <authorList>
            <person name="Reynolds N.K."/>
            <person name="Stajich J.E."/>
            <person name="Barry K."/>
            <person name="Grigoriev I.V."/>
            <person name="Crous P."/>
            <person name="Smith M.E."/>
        </authorList>
    </citation>
    <scope>NUCLEOTIDE SEQUENCE</scope>
    <source>
        <strain evidence="1">CBS 102833</strain>
    </source>
</reference>
<comment type="caution">
    <text evidence="1">The sequence shown here is derived from an EMBL/GenBank/DDBJ whole genome shotgun (WGS) entry which is preliminary data.</text>
</comment>
<evidence type="ECO:0000313" key="2">
    <source>
        <dbReference type="Proteomes" id="UP001140096"/>
    </source>
</evidence>
<evidence type="ECO:0000313" key="1">
    <source>
        <dbReference type="EMBL" id="KAJ2814218.1"/>
    </source>
</evidence>